<evidence type="ECO:0000313" key="8">
    <source>
        <dbReference type="Proteomes" id="UP000193061"/>
    </source>
</evidence>
<proteinExistence type="predicted"/>
<reference evidence="7 8" key="1">
    <citation type="submission" date="2017-03" db="EMBL/GenBank/DDBJ databases">
        <authorList>
            <person name="Afonso C.L."/>
            <person name="Miller P.J."/>
            <person name="Scott M.A."/>
            <person name="Spackman E."/>
            <person name="Goraichik I."/>
            <person name="Dimitrov K.M."/>
            <person name="Suarez D.L."/>
            <person name="Swayne D.E."/>
        </authorList>
    </citation>
    <scope>NUCLEOTIDE SEQUENCE [LARGE SCALE GENOMIC DNA]</scope>
    <source>
        <strain evidence="7 8">CECT 7450</strain>
    </source>
</reference>
<dbReference type="PANTHER" id="PTHR38480:SF1">
    <property type="entry name" value="SLR0254 PROTEIN"/>
    <property type="match status" value="1"/>
</dbReference>
<keyword evidence="3 5" id="KW-1133">Transmembrane helix</keyword>
<feature type="transmembrane region" description="Helical" evidence="5">
    <location>
        <begin position="136"/>
        <end position="154"/>
    </location>
</feature>
<dbReference type="RefSeq" id="WP_085806529.1">
    <property type="nucleotide sequence ID" value="NZ_FWFX01000009.1"/>
</dbReference>
<organism evidence="7 8">
    <name type="scientific">Roseovarius albus</name>
    <dbReference type="NCBI Taxonomy" id="1247867"/>
    <lineage>
        <taxon>Bacteria</taxon>
        <taxon>Pseudomonadati</taxon>
        <taxon>Pseudomonadota</taxon>
        <taxon>Alphaproteobacteria</taxon>
        <taxon>Rhodobacterales</taxon>
        <taxon>Roseobacteraceae</taxon>
        <taxon>Roseovarius</taxon>
    </lineage>
</organism>
<name>A0A1X6ZN95_9RHOB</name>
<evidence type="ECO:0000256" key="5">
    <source>
        <dbReference type="SAM" id="Phobius"/>
    </source>
</evidence>
<gene>
    <name evidence="7" type="ORF">ROA7450_02912</name>
</gene>
<comment type="subcellular location">
    <subcellularLocation>
        <location evidence="1">Membrane</location>
        <topology evidence="1">Multi-pass membrane protein</topology>
    </subcellularLocation>
</comment>
<feature type="transmembrane region" description="Helical" evidence="5">
    <location>
        <begin position="31"/>
        <end position="51"/>
    </location>
</feature>
<dbReference type="OrthoDB" id="9787732at2"/>
<evidence type="ECO:0000256" key="1">
    <source>
        <dbReference type="ARBA" id="ARBA00004141"/>
    </source>
</evidence>
<protein>
    <submittedName>
        <fullName evidence="7">RDD family protein</fullName>
    </submittedName>
</protein>
<sequence>MIGRKAELLPPEGVPIAFEISSAGSRLGAQLLDILITFGGMFLLFVVLIWMGVFDWGLLATLFFLLTFLIRIPYYIFAELVWNGRTIGKRIVKIRVVSDNGGRLTPHQIVARNLMKEVEVFLPIATLLSGQFDTSLTGWMLFFWMVGILLVPLLNKHRQRLGDMIAGTLVVDQPQLVLMPDLSTRSATKGNGFVFDTGQLGVYGRYELQVLEEILRSRPQSLEQTKRMQEVARTIVRKIGYQQRLLPNDYWNFLNDFYRQQREFLENRHLFGDTRENKFHDVKAAGKET</sequence>
<dbReference type="PANTHER" id="PTHR38480">
    <property type="entry name" value="SLR0254 PROTEIN"/>
    <property type="match status" value="1"/>
</dbReference>
<keyword evidence="4 5" id="KW-0472">Membrane</keyword>
<dbReference type="Proteomes" id="UP000193061">
    <property type="component" value="Unassembled WGS sequence"/>
</dbReference>
<evidence type="ECO:0000259" key="6">
    <source>
        <dbReference type="Pfam" id="PF06271"/>
    </source>
</evidence>
<accession>A0A1X6ZN95</accession>
<evidence type="ECO:0000256" key="3">
    <source>
        <dbReference type="ARBA" id="ARBA00022989"/>
    </source>
</evidence>
<evidence type="ECO:0000313" key="7">
    <source>
        <dbReference type="EMBL" id="SLN56257.1"/>
    </source>
</evidence>
<dbReference type="AlphaFoldDB" id="A0A1X6ZN95"/>
<dbReference type="GO" id="GO:0016020">
    <property type="term" value="C:membrane"/>
    <property type="evidence" value="ECO:0007669"/>
    <property type="project" value="UniProtKB-SubCell"/>
</dbReference>
<feature type="domain" description="RDD" evidence="6">
    <location>
        <begin position="22"/>
        <end position="167"/>
    </location>
</feature>
<dbReference type="Pfam" id="PF06271">
    <property type="entry name" value="RDD"/>
    <property type="match status" value="1"/>
</dbReference>
<keyword evidence="8" id="KW-1185">Reference proteome</keyword>
<dbReference type="InterPro" id="IPR010432">
    <property type="entry name" value="RDD"/>
</dbReference>
<evidence type="ECO:0000256" key="4">
    <source>
        <dbReference type="ARBA" id="ARBA00023136"/>
    </source>
</evidence>
<feature type="transmembrane region" description="Helical" evidence="5">
    <location>
        <begin position="58"/>
        <end position="77"/>
    </location>
</feature>
<evidence type="ECO:0000256" key="2">
    <source>
        <dbReference type="ARBA" id="ARBA00022692"/>
    </source>
</evidence>
<dbReference type="EMBL" id="FWFX01000009">
    <property type="protein sequence ID" value="SLN56257.1"/>
    <property type="molecule type" value="Genomic_DNA"/>
</dbReference>
<keyword evidence="2 5" id="KW-0812">Transmembrane</keyword>